<proteinExistence type="inferred from homology"/>
<evidence type="ECO:0000256" key="6">
    <source>
        <dbReference type="ARBA" id="ARBA00023136"/>
    </source>
</evidence>
<comment type="function">
    <text evidence="7">May be involved in iron transport and iron homeostasis.</text>
</comment>
<dbReference type="Proteomes" id="UP000015104">
    <property type="component" value="Unassembled WGS sequence"/>
</dbReference>
<dbReference type="Pfam" id="PF06963">
    <property type="entry name" value="FPN1"/>
    <property type="match status" value="1"/>
</dbReference>
<organism evidence="8 9">
    <name type="scientific">Tetranychus urticae</name>
    <name type="common">Two-spotted spider mite</name>
    <dbReference type="NCBI Taxonomy" id="32264"/>
    <lineage>
        <taxon>Eukaryota</taxon>
        <taxon>Metazoa</taxon>
        <taxon>Ecdysozoa</taxon>
        <taxon>Arthropoda</taxon>
        <taxon>Chelicerata</taxon>
        <taxon>Arachnida</taxon>
        <taxon>Acari</taxon>
        <taxon>Acariformes</taxon>
        <taxon>Trombidiformes</taxon>
        <taxon>Prostigmata</taxon>
        <taxon>Eleutherengona</taxon>
        <taxon>Raphignathae</taxon>
        <taxon>Tetranychoidea</taxon>
        <taxon>Tetranychidae</taxon>
        <taxon>Tetranychus</taxon>
    </lineage>
</organism>
<feature type="transmembrane region" description="Helical" evidence="7">
    <location>
        <begin position="404"/>
        <end position="425"/>
    </location>
</feature>
<evidence type="ECO:0000256" key="1">
    <source>
        <dbReference type="ARBA" id="ARBA00004141"/>
    </source>
</evidence>
<dbReference type="GO" id="GO:0016020">
    <property type="term" value="C:membrane"/>
    <property type="evidence" value="ECO:0007669"/>
    <property type="project" value="UniProtKB-SubCell"/>
</dbReference>
<feature type="transmembrane region" description="Helical" evidence="7">
    <location>
        <begin position="73"/>
        <end position="94"/>
    </location>
</feature>
<feature type="transmembrane region" description="Helical" evidence="7">
    <location>
        <begin position="37"/>
        <end position="61"/>
    </location>
</feature>
<dbReference type="eggNOG" id="KOG2601">
    <property type="taxonomic scope" value="Eukaryota"/>
</dbReference>
<dbReference type="HOGENOM" id="CLU_020370_1_0_1"/>
<accession>T1K8Y3</accession>
<feature type="transmembrane region" description="Helical" evidence="7">
    <location>
        <begin position="307"/>
        <end position="329"/>
    </location>
</feature>
<dbReference type="AlphaFoldDB" id="T1K8Y3"/>
<evidence type="ECO:0000256" key="3">
    <source>
        <dbReference type="ARBA" id="ARBA00022448"/>
    </source>
</evidence>
<keyword evidence="6 7" id="KW-0472">Membrane</keyword>
<keyword evidence="4 7" id="KW-0812">Transmembrane</keyword>
<gene>
    <name evidence="8" type="primary">107361716</name>
</gene>
<dbReference type="InterPro" id="IPR036259">
    <property type="entry name" value="MFS_trans_sf"/>
</dbReference>
<dbReference type="SUPFAM" id="SSF103473">
    <property type="entry name" value="MFS general substrate transporter"/>
    <property type="match status" value="1"/>
</dbReference>
<feature type="transmembrane region" description="Helical" evidence="7">
    <location>
        <begin position="274"/>
        <end position="295"/>
    </location>
</feature>
<comment type="caution">
    <text evidence="7">Lacks conserved residue(s) required for the propagation of feature annotation.</text>
</comment>
<keyword evidence="7" id="KW-0406">Ion transport</keyword>
<sequence length="456" mass="50302">MDYRYKLYLNRLLSSWGDRTWEFAIGLYLIKLYPSSLLLTAIQGILASSATIILAPIFGRWITKASRIQEVKICLIIQNGAVVISSAFVALFFLQDQIEDESIRNAIAFVAPIVLVGFSLISQVTSAGYTLCLEKDWLVTLAEDEKRLTDLNAMLRRIDLSCQTVAPFLVGFLMQFSELASAVFFLVWNAFSGFGEYAVLKSLYNQGIPALLEPKKDKPDLSNELSFFDFDALKKYWKSFSLPGVAFGLVYLSILGFDSVTVGFMTSQGVEEGLIGIVSLFGAIFGILGTLVFQWSAARIGLRLTGLIGYTIDLLALSLCLVIAISPNWFGWNWGSMTAPIILFLIGIAVSRAGLWTIDLSVNQLIQTQSTKPALIGGVQTSVNIFAELTKFTVVAFIPALENFWILIIVSYLSITLGGILFALYTYRCRDITPPEATALTEKSKIAYGTLTETKS</sequence>
<comment type="subcellular location">
    <subcellularLocation>
        <location evidence="1 7">Membrane</location>
        <topology evidence="1 7">Multi-pass membrane protein</topology>
    </subcellularLocation>
</comment>
<dbReference type="OrthoDB" id="648861at2759"/>
<reference evidence="8" key="2">
    <citation type="submission" date="2015-06" db="UniProtKB">
        <authorList>
            <consortium name="EnsemblMetazoa"/>
        </authorList>
    </citation>
    <scope>IDENTIFICATION</scope>
</reference>
<dbReference type="PANTHER" id="PTHR11660:SF57">
    <property type="entry name" value="SOLUTE CARRIER FAMILY 40 MEMBER"/>
    <property type="match status" value="1"/>
</dbReference>
<dbReference type="PANTHER" id="PTHR11660">
    <property type="entry name" value="SOLUTE CARRIER FAMILY 40 MEMBER"/>
    <property type="match status" value="1"/>
</dbReference>
<evidence type="ECO:0000256" key="7">
    <source>
        <dbReference type="RuleBase" id="RU365065"/>
    </source>
</evidence>
<reference evidence="9" key="1">
    <citation type="submission" date="2011-08" db="EMBL/GenBank/DDBJ databases">
        <authorList>
            <person name="Rombauts S."/>
        </authorList>
    </citation>
    <scope>NUCLEOTIDE SEQUENCE</scope>
    <source>
        <strain evidence="9">London</strain>
    </source>
</reference>
<dbReference type="InterPro" id="IPR009716">
    <property type="entry name" value="Ferroportin-1"/>
</dbReference>
<comment type="similarity">
    <text evidence="2 7">Belongs to the ferroportin (FP) (TC 2.A.100) family. SLC40A subfamily.</text>
</comment>
<evidence type="ECO:0000256" key="2">
    <source>
        <dbReference type="ARBA" id="ARBA00006279"/>
    </source>
</evidence>
<keyword evidence="3 7" id="KW-0813">Transport</keyword>
<name>T1K8Y3_TETUR</name>
<evidence type="ECO:0000256" key="4">
    <source>
        <dbReference type="ARBA" id="ARBA00022692"/>
    </source>
</evidence>
<dbReference type="EMBL" id="CAEY01001886">
    <property type="status" value="NOT_ANNOTATED_CDS"/>
    <property type="molecule type" value="Genomic_DNA"/>
</dbReference>
<feature type="transmembrane region" description="Helical" evidence="7">
    <location>
        <begin position="106"/>
        <end position="133"/>
    </location>
</feature>
<evidence type="ECO:0000313" key="8">
    <source>
        <dbReference type="EnsemblMetazoa" id="tetur07g03010.1"/>
    </source>
</evidence>
<protein>
    <recommendedName>
        <fullName evidence="7">Solute carrier family 40 member</fullName>
    </recommendedName>
</protein>
<dbReference type="KEGG" id="tut:107361716"/>
<keyword evidence="5 7" id="KW-1133">Transmembrane helix</keyword>
<dbReference type="OMA" id="ASCVIFY"/>
<keyword evidence="9" id="KW-1185">Reference proteome</keyword>
<dbReference type="EnsemblMetazoa" id="tetur07g03010.1">
    <property type="protein sequence ID" value="tetur07g03010.1"/>
    <property type="gene ID" value="tetur07g03010"/>
</dbReference>
<evidence type="ECO:0000313" key="9">
    <source>
        <dbReference type="Proteomes" id="UP000015104"/>
    </source>
</evidence>
<evidence type="ECO:0000256" key="5">
    <source>
        <dbReference type="ARBA" id="ARBA00022989"/>
    </source>
</evidence>
<dbReference type="GO" id="GO:0005381">
    <property type="term" value="F:iron ion transmembrane transporter activity"/>
    <property type="evidence" value="ECO:0007669"/>
    <property type="project" value="UniProtKB-UniRule"/>
</dbReference>